<name>A0ABD6AVQ2_9EURY</name>
<feature type="compositionally biased region" description="Polar residues" evidence="1">
    <location>
        <begin position="8"/>
        <end position="18"/>
    </location>
</feature>
<dbReference type="RefSeq" id="WP_250873399.1">
    <property type="nucleotide sequence ID" value="NZ_JALXFV010000003.1"/>
</dbReference>
<feature type="region of interest" description="Disordered" evidence="1">
    <location>
        <begin position="1"/>
        <end position="25"/>
    </location>
</feature>
<keyword evidence="3" id="KW-1185">Reference proteome</keyword>
<comment type="caution">
    <text evidence="2">The sequence shown here is derived from an EMBL/GenBank/DDBJ whole genome shotgun (WGS) entry which is preliminary data.</text>
</comment>
<dbReference type="Proteomes" id="UP001597187">
    <property type="component" value="Unassembled WGS sequence"/>
</dbReference>
<organism evidence="2 3">
    <name type="scientific">Halomarina rubra</name>
    <dbReference type="NCBI Taxonomy" id="2071873"/>
    <lineage>
        <taxon>Archaea</taxon>
        <taxon>Methanobacteriati</taxon>
        <taxon>Methanobacteriota</taxon>
        <taxon>Stenosarchaea group</taxon>
        <taxon>Halobacteria</taxon>
        <taxon>Halobacteriales</taxon>
        <taxon>Natronomonadaceae</taxon>
        <taxon>Halomarina</taxon>
    </lineage>
</organism>
<evidence type="ECO:0000313" key="3">
    <source>
        <dbReference type="Proteomes" id="UP001597187"/>
    </source>
</evidence>
<evidence type="ECO:0000313" key="2">
    <source>
        <dbReference type="EMBL" id="MFD1513445.1"/>
    </source>
</evidence>
<evidence type="ECO:0000256" key="1">
    <source>
        <dbReference type="SAM" id="MobiDB-lite"/>
    </source>
</evidence>
<accession>A0ABD6AVQ2</accession>
<proteinExistence type="predicted"/>
<dbReference type="EMBL" id="JBHUDC010000003">
    <property type="protein sequence ID" value="MFD1513445.1"/>
    <property type="molecule type" value="Genomic_DNA"/>
</dbReference>
<protein>
    <submittedName>
        <fullName evidence="2">Uncharacterized protein</fullName>
    </submittedName>
</protein>
<reference evidence="2 3" key="1">
    <citation type="journal article" date="2019" name="Int. J. Syst. Evol. Microbiol.">
        <title>The Global Catalogue of Microorganisms (GCM) 10K type strain sequencing project: providing services to taxonomists for standard genome sequencing and annotation.</title>
        <authorList>
            <consortium name="The Broad Institute Genomics Platform"/>
            <consortium name="The Broad Institute Genome Sequencing Center for Infectious Disease"/>
            <person name="Wu L."/>
            <person name="Ma J."/>
        </authorList>
    </citation>
    <scope>NUCLEOTIDE SEQUENCE [LARGE SCALE GENOMIC DNA]</scope>
    <source>
        <strain evidence="2 3">CGMCC 1.12563</strain>
    </source>
</reference>
<sequence>MSGEGGRNSRNQNTQQTHPPGGFYSRVRLTREGVPEVFAPSDTADGLMIDHPELVRLQSAGTTVEDVLAVSPERPLVATSTVPDEYLKTLSLKEELTPVRAVNPHWYLPFDVPTYKDGDMDPEIRAQNLEDYIHGVRRVATLLHEAECQTRVLPLLKGVYADELRYCYDHIEPLADGYVGVYVGQFFGPKAGNQIRQCREWLRTIDAVCDPTGIVLIGLGSPRYLEGLPASVVAAAGRYVWLRETEFLDTPIEEAHRRLRALRAEISEAVGTGYNQLSLQQFSQEAVHG</sequence>
<gene>
    <name evidence="2" type="ORF">ACFSBT_09160</name>
</gene>
<dbReference type="AlphaFoldDB" id="A0ABD6AVQ2"/>